<dbReference type="EMBL" id="JMIH01000016">
    <property type="protein sequence ID" value="KEO73992.1"/>
    <property type="molecule type" value="Genomic_DNA"/>
</dbReference>
<comment type="caution">
    <text evidence="1">The sequence shown here is derived from an EMBL/GenBank/DDBJ whole genome shotgun (WGS) entry which is preliminary data.</text>
</comment>
<dbReference type="Proteomes" id="UP000027821">
    <property type="component" value="Unassembled WGS sequence"/>
</dbReference>
<dbReference type="eggNOG" id="ENOG50345UP">
    <property type="taxonomic scope" value="Bacteria"/>
</dbReference>
<evidence type="ECO:0000313" key="1">
    <source>
        <dbReference type="EMBL" id="KEO73992.1"/>
    </source>
</evidence>
<organism evidence="1 2">
    <name type="scientific">Anditalea andensis</name>
    <dbReference type="NCBI Taxonomy" id="1048983"/>
    <lineage>
        <taxon>Bacteria</taxon>
        <taxon>Pseudomonadati</taxon>
        <taxon>Bacteroidota</taxon>
        <taxon>Cytophagia</taxon>
        <taxon>Cytophagales</taxon>
        <taxon>Cytophagaceae</taxon>
        <taxon>Anditalea</taxon>
    </lineage>
</organism>
<dbReference type="RefSeq" id="WP_035072685.1">
    <property type="nucleotide sequence ID" value="NZ_JMIH01000016.1"/>
</dbReference>
<evidence type="ECO:0000313" key="2">
    <source>
        <dbReference type="Proteomes" id="UP000027821"/>
    </source>
</evidence>
<gene>
    <name evidence="1" type="ORF">EL17_07520</name>
</gene>
<name>A0A074LJL2_9BACT</name>
<dbReference type="OrthoDB" id="825882at2"/>
<keyword evidence="2" id="KW-1185">Reference proteome</keyword>
<dbReference type="AlphaFoldDB" id="A0A074LJL2"/>
<proteinExistence type="predicted"/>
<reference evidence="1 2" key="1">
    <citation type="submission" date="2014-04" db="EMBL/GenBank/DDBJ databases">
        <title>Characterization and application of a salt tolerant electro-active bacterium.</title>
        <authorList>
            <person name="Yang L."/>
            <person name="Wei S."/>
            <person name="Tay Q.X.M."/>
        </authorList>
    </citation>
    <scope>NUCLEOTIDE SEQUENCE [LARGE SCALE GENOMIC DNA]</scope>
    <source>
        <strain evidence="1 2">LY1</strain>
    </source>
</reference>
<sequence length="114" mass="13274">MQESWKFIIDSKSAVADEHIIRNLIKEHSREMGIFLSYYFKNEGAVVENVTSDEVKISIPGKGKVKVIFDLIHYNACLNINDQRKDQMKIDYLIENNKVILTGPYWPERGQDEI</sequence>
<accession>A0A074LJL2</accession>
<protein>
    <submittedName>
        <fullName evidence="1">Uncharacterized protein</fullName>
    </submittedName>
</protein>